<dbReference type="EMBL" id="VLKT01000085">
    <property type="protein sequence ID" value="TWI19238.1"/>
    <property type="molecule type" value="Genomic_DNA"/>
</dbReference>
<protein>
    <submittedName>
        <fullName evidence="7">RNA polymerase sigma factor (Sigma-70 family)</fullName>
    </submittedName>
</protein>
<dbReference type="InterPro" id="IPR016032">
    <property type="entry name" value="Sig_transdc_resp-reg_C-effctor"/>
</dbReference>
<sequence>MTKIIHIVDDDASFREAIARLLRTAGYIVSEHQTADDLLGRLPDGADPVCLLVDVRMPNLSGPELQERLSGLGLALPIIFLTGYGDIPTTVRAMKHGAEDFLTKPVNEDELFDAIERAMARQRRAISRRDRLGTLQQLVEKLTPREREVFEGVAHGRQNKQIAFDLGTTVRTIKAHRQRVMEKLNAKSVIELVSIARSLAILRDDALPEDDSLH</sequence>
<comment type="caution">
    <text evidence="7">The sequence shown here is derived from an EMBL/GenBank/DDBJ whole genome shotgun (WGS) entry which is preliminary data.</text>
</comment>
<dbReference type="Pfam" id="PF00072">
    <property type="entry name" value="Response_reg"/>
    <property type="match status" value="1"/>
</dbReference>
<dbReference type="Proteomes" id="UP000317122">
    <property type="component" value="Unassembled WGS sequence"/>
</dbReference>
<dbReference type="PANTHER" id="PTHR44688">
    <property type="entry name" value="DNA-BINDING TRANSCRIPTIONAL ACTIVATOR DEVR_DOSR"/>
    <property type="match status" value="1"/>
</dbReference>
<dbReference type="GO" id="GO:0000160">
    <property type="term" value="P:phosphorelay signal transduction system"/>
    <property type="evidence" value="ECO:0007669"/>
    <property type="project" value="InterPro"/>
</dbReference>
<dbReference type="Pfam" id="PF00196">
    <property type="entry name" value="GerE"/>
    <property type="match status" value="1"/>
</dbReference>
<evidence type="ECO:0000313" key="8">
    <source>
        <dbReference type="Proteomes" id="UP000317122"/>
    </source>
</evidence>
<dbReference type="Gene3D" id="1.10.10.10">
    <property type="entry name" value="Winged helix-like DNA-binding domain superfamily/Winged helix DNA-binding domain"/>
    <property type="match status" value="1"/>
</dbReference>
<dbReference type="SMART" id="SM00448">
    <property type="entry name" value="REC"/>
    <property type="match status" value="1"/>
</dbReference>
<gene>
    <name evidence="7" type="ORF">IQ26_07156</name>
</gene>
<proteinExistence type="predicted"/>
<name>A0A562MHD6_9HYPH</name>
<dbReference type="InterPro" id="IPR036388">
    <property type="entry name" value="WH-like_DNA-bd_sf"/>
</dbReference>
<keyword evidence="2" id="KW-0238">DNA-binding</keyword>
<dbReference type="SUPFAM" id="SSF46894">
    <property type="entry name" value="C-terminal effector domain of the bipartite response regulators"/>
    <property type="match status" value="1"/>
</dbReference>
<dbReference type="RefSeq" id="WP_145723111.1">
    <property type="nucleotide sequence ID" value="NZ_BSPF01000130.1"/>
</dbReference>
<evidence type="ECO:0000259" key="6">
    <source>
        <dbReference type="PROSITE" id="PS50110"/>
    </source>
</evidence>
<evidence type="ECO:0000313" key="7">
    <source>
        <dbReference type="EMBL" id="TWI19238.1"/>
    </source>
</evidence>
<dbReference type="GO" id="GO:0003677">
    <property type="term" value="F:DNA binding"/>
    <property type="evidence" value="ECO:0007669"/>
    <property type="project" value="UniProtKB-KW"/>
</dbReference>
<dbReference type="InterPro" id="IPR011006">
    <property type="entry name" value="CheY-like_superfamily"/>
</dbReference>
<dbReference type="InterPro" id="IPR001789">
    <property type="entry name" value="Sig_transdc_resp-reg_receiver"/>
</dbReference>
<dbReference type="GO" id="GO:0006355">
    <property type="term" value="P:regulation of DNA-templated transcription"/>
    <property type="evidence" value="ECO:0007669"/>
    <property type="project" value="InterPro"/>
</dbReference>
<dbReference type="OrthoDB" id="9782655at2"/>
<dbReference type="SUPFAM" id="SSF52172">
    <property type="entry name" value="CheY-like"/>
    <property type="match status" value="1"/>
</dbReference>
<dbReference type="PRINTS" id="PR00038">
    <property type="entry name" value="HTHLUXR"/>
</dbReference>
<keyword evidence="8" id="KW-1185">Reference proteome</keyword>
<dbReference type="CDD" id="cd06170">
    <property type="entry name" value="LuxR_C_like"/>
    <property type="match status" value="1"/>
</dbReference>
<dbReference type="Gene3D" id="3.40.50.2300">
    <property type="match status" value="1"/>
</dbReference>
<dbReference type="InterPro" id="IPR000792">
    <property type="entry name" value="Tscrpt_reg_LuxR_C"/>
</dbReference>
<reference evidence="7 8" key="1">
    <citation type="journal article" date="2015" name="Stand. Genomic Sci.">
        <title>Genomic Encyclopedia of Bacterial and Archaeal Type Strains, Phase III: the genomes of soil and plant-associated and newly described type strains.</title>
        <authorList>
            <person name="Whitman W.B."/>
            <person name="Woyke T."/>
            <person name="Klenk H.P."/>
            <person name="Zhou Y."/>
            <person name="Lilburn T.G."/>
            <person name="Beck B.J."/>
            <person name="De Vos P."/>
            <person name="Vandamme P."/>
            <person name="Eisen J.A."/>
            <person name="Garrity G."/>
            <person name="Hugenholtz P."/>
            <person name="Kyrpides N.C."/>
        </authorList>
    </citation>
    <scope>NUCLEOTIDE SEQUENCE [LARGE SCALE GENOMIC DNA]</scope>
    <source>
        <strain evidence="7 8">CGMCC 1.2546</strain>
    </source>
</reference>
<evidence type="ECO:0000256" key="2">
    <source>
        <dbReference type="ARBA" id="ARBA00023125"/>
    </source>
</evidence>
<dbReference type="PANTHER" id="PTHR44688:SF16">
    <property type="entry name" value="DNA-BINDING TRANSCRIPTIONAL ACTIVATOR DEVR_DOSR"/>
    <property type="match status" value="1"/>
</dbReference>
<accession>A0A562MHD6</accession>
<keyword evidence="4" id="KW-0597">Phosphoprotein</keyword>
<evidence type="ECO:0000259" key="5">
    <source>
        <dbReference type="PROSITE" id="PS50043"/>
    </source>
</evidence>
<dbReference type="AlphaFoldDB" id="A0A562MHD6"/>
<evidence type="ECO:0000256" key="3">
    <source>
        <dbReference type="ARBA" id="ARBA00023163"/>
    </source>
</evidence>
<keyword evidence="1" id="KW-0805">Transcription regulation</keyword>
<keyword evidence="3" id="KW-0804">Transcription</keyword>
<evidence type="ECO:0000256" key="4">
    <source>
        <dbReference type="PROSITE-ProRule" id="PRU00169"/>
    </source>
</evidence>
<organism evidence="7 8">
    <name type="scientific">Mesorhizobium tianshanense</name>
    <dbReference type="NCBI Taxonomy" id="39844"/>
    <lineage>
        <taxon>Bacteria</taxon>
        <taxon>Pseudomonadati</taxon>
        <taxon>Pseudomonadota</taxon>
        <taxon>Alphaproteobacteria</taxon>
        <taxon>Hyphomicrobiales</taxon>
        <taxon>Phyllobacteriaceae</taxon>
        <taxon>Mesorhizobium</taxon>
    </lineage>
</organism>
<feature type="modified residue" description="4-aspartylphosphate" evidence="4">
    <location>
        <position position="54"/>
    </location>
</feature>
<feature type="domain" description="HTH luxR-type" evidence="5">
    <location>
        <begin position="135"/>
        <end position="200"/>
    </location>
</feature>
<dbReference type="SMART" id="SM00421">
    <property type="entry name" value="HTH_LUXR"/>
    <property type="match status" value="1"/>
</dbReference>
<evidence type="ECO:0000256" key="1">
    <source>
        <dbReference type="ARBA" id="ARBA00023015"/>
    </source>
</evidence>
<dbReference type="PROSITE" id="PS50110">
    <property type="entry name" value="RESPONSE_REGULATORY"/>
    <property type="match status" value="1"/>
</dbReference>
<feature type="domain" description="Response regulatory" evidence="6">
    <location>
        <begin position="4"/>
        <end position="119"/>
    </location>
</feature>
<dbReference type="PROSITE" id="PS50043">
    <property type="entry name" value="HTH_LUXR_2"/>
    <property type="match status" value="1"/>
</dbReference>